<comment type="similarity">
    <text evidence="1 5 6">Belongs to the peptidase S8 family.</text>
</comment>
<feature type="signal peptide" evidence="7">
    <location>
        <begin position="1"/>
        <end position="17"/>
    </location>
</feature>
<keyword evidence="3 5" id="KW-0378">Hydrolase</keyword>
<dbReference type="Gene3D" id="3.40.50.200">
    <property type="entry name" value="Peptidase S8/S53 domain"/>
    <property type="match status" value="1"/>
</dbReference>
<evidence type="ECO:0000256" key="6">
    <source>
        <dbReference type="RuleBase" id="RU003355"/>
    </source>
</evidence>
<accession>A0AAN7TNC8</accession>
<dbReference type="PANTHER" id="PTHR43806:SF11">
    <property type="entry name" value="CEREVISIN-RELATED"/>
    <property type="match status" value="1"/>
</dbReference>
<dbReference type="PRINTS" id="PR00723">
    <property type="entry name" value="SUBTILISIN"/>
</dbReference>
<dbReference type="AlphaFoldDB" id="A0AAN7TNC8"/>
<protein>
    <recommendedName>
        <fullName evidence="8">Peptidase S8/S53 domain-containing protein</fullName>
    </recommendedName>
</protein>
<reference evidence="9" key="1">
    <citation type="submission" date="2023-08" db="EMBL/GenBank/DDBJ databases">
        <title>Black Yeasts Isolated from many extreme environments.</title>
        <authorList>
            <person name="Coleine C."/>
            <person name="Stajich J.E."/>
            <person name="Selbmann L."/>
        </authorList>
    </citation>
    <scope>NUCLEOTIDE SEQUENCE</scope>
    <source>
        <strain evidence="9">CCFEE 5401</strain>
    </source>
</reference>
<feature type="active site" description="Charge relay system" evidence="5">
    <location>
        <position position="190"/>
    </location>
</feature>
<keyword evidence="2 5" id="KW-0645">Protease</keyword>
<dbReference type="InterPro" id="IPR037045">
    <property type="entry name" value="S8pro/Inhibitor_I9_sf"/>
</dbReference>
<keyword evidence="4 5" id="KW-0720">Serine protease</keyword>
<dbReference type="SUPFAM" id="SSF52743">
    <property type="entry name" value="Subtilisin-like"/>
    <property type="match status" value="1"/>
</dbReference>
<dbReference type="Pfam" id="PF00082">
    <property type="entry name" value="Peptidase_S8"/>
    <property type="match status" value="1"/>
</dbReference>
<feature type="active site" description="Charge relay system" evidence="5">
    <location>
        <position position="160"/>
    </location>
</feature>
<evidence type="ECO:0000256" key="5">
    <source>
        <dbReference type="PROSITE-ProRule" id="PRU01240"/>
    </source>
</evidence>
<dbReference type="InterPro" id="IPR023828">
    <property type="entry name" value="Peptidase_S8_Ser-AS"/>
</dbReference>
<feature type="chain" id="PRO_5042849746" description="Peptidase S8/S53 domain-containing protein" evidence="7">
    <location>
        <begin position="18"/>
        <end position="437"/>
    </location>
</feature>
<dbReference type="InterPro" id="IPR015500">
    <property type="entry name" value="Peptidase_S8_subtilisin-rel"/>
</dbReference>
<evidence type="ECO:0000256" key="4">
    <source>
        <dbReference type="ARBA" id="ARBA00022825"/>
    </source>
</evidence>
<evidence type="ECO:0000259" key="8">
    <source>
        <dbReference type="Pfam" id="PF00082"/>
    </source>
</evidence>
<dbReference type="PANTHER" id="PTHR43806">
    <property type="entry name" value="PEPTIDASE S8"/>
    <property type="match status" value="1"/>
</dbReference>
<dbReference type="InterPro" id="IPR000209">
    <property type="entry name" value="Peptidase_S8/S53_dom"/>
</dbReference>
<proteinExistence type="inferred from homology"/>
<comment type="caution">
    <text evidence="9">The sequence shown here is derived from an EMBL/GenBank/DDBJ whole genome shotgun (WGS) entry which is preliminary data.</text>
</comment>
<feature type="active site" description="Charge relay system" evidence="5">
    <location>
        <position position="358"/>
    </location>
</feature>
<gene>
    <name evidence="9" type="ORF">LTR62_005090</name>
</gene>
<dbReference type="InterPro" id="IPR034193">
    <property type="entry name" value="PCSK9_ProteinaseK-like"/>
</dbReference>
<dbReference type="CDD" id="cd04077">
    <property type="entry name" value="Peptidases_S8_PCSK9_ProteinaseK_like"/>
    <property type="match status" value="1"/>
</dbReference>
<dbReference type="Gene3D" id="3.30.70.80">
    <property type="entry name" value="Peptidase S8 propeptide/proteinase inhibitor I9"/>
    <property type="match status" value="1"/>
</dbReference>
<dbReference type="InterPro" id="IPR022398">
    <property type="entry name" value="Peptidase_S8_His-AS"/>
</dbReference>
<dbReference type="GO" id="GO:0004252">
    <property type="term" value="F:serine-type endopeptidase activity"/>
    <property type="evidence" value="ECO:0007669"/>
    <property type="project" value="UniProtKB-UniRule"/>
</dbReference>
<dbReference type="InterPro" id="IPR023827">
    <property type="entry name" value="Peptidase_S8_Asp-AS"/>
</dbReference>
<evidence type="ECO:0000256" key="7">
    <source>
        <dbReference type="SAM" id="SignalP"/>
    </source>
</evidence>
<dbReference type="GO" id="GO:0006508">
    <property type="term" value="P:proteolysis"/>
    <property type="evidence" value="ECO:0007669"/>
    <property type="project" value="UniProtKB-KW"/>
</dbReference>
<dbReference type="PROSITE" id="PS00138">
    <property type="entry name" value="SUBTILASE_SER"/>
    <property type="match status" value="1"/>
</dbReference>
<dbReference type="SUPFAM" id="SSF54897">
    <property type="entry name" value="Protease propeptides/inhibitors"/>
    <property type="match status" value="1"/>
</dbReference>
<feature type="domain" description="Peptidase S8/S53" evidence="8">
    <location>
        <begin position="154"/>
        <end position="388"/>
    </location>
</feature>
<sequence length="437" mass="44359">MNGLILACVLSTITALAAPIQHHQSGGIEHIVIIDSNHPSPPQVIEVLQRLALHSNHSDVHHIYNNSAFQGFAASMRSHCLDLLANMSDVSLVEKTTSVSRERTETRQTSLTYQTRPNAPWGLQRISSTASISGNAKTMDYTYSYANPSLGLGTDIYILDTGLFTTHSVFGSRAKTLWSFDGNTTDLDGHGTHVAGTAAGAVLGVASNANILGIKALSTDGGGWSSNVIAGIDQVIQTHDARKFDPSTPFTGSVLSMSLASSSPVTAINAAITAAVAAGIHVVVAAGNAATDACSSSPASSGGTAGPAIAVGSISPTGSRSTFSNYGPCVDLYAPGEDVISAWPGAGGMLVRVLSGTSMATPHVTGIVAYGMSNATLAGDPGMMKEWVLSVGSRGGGDGQGGEMIMAGNGVLAGAGGEGILGFEKGEGGVGFRMVGG</sequence>
<dbReference type="EMBL" id="JAVRRL010000004">
    <property type="protein sequence ID" value="KAK5117667.1"/>
    <property type="molecule type" value="Genomic_DNA"/>
</dbReference>
<evidence type="ECO:0000313" key="9">
    <source>
        <dbReference type="EMBL" id="KAK5117667.1"/>
    </source>
</evidence>
<dbReference type="InterPro" id="IPR036852">
    <property type="entry name" value="Peptidase_S8/S53_dom_sf"/>
</dbReference>
<evidence type="ECO:0000313" key="10">
    <source>
        <dbReference type="Proteomes" id="UP001310890"/>
    </source>
</evidence>
<keyword evidence="7" id="KW-0732">Signal</keyword>
<dbReference type="PROSITE" id="PS51892">
    <property type="entry name" value="SUBTILASE"/>
    <property type="match status" value="1"/>
</dbReference>
<dbReference type="PROSITE" id="PS00136">
    <property type="entry name" value="SUBTILASE_ASP"/>
    <property type="match status" value="1"/>
</dbReference>
<evidence type="ECO:0000256" key="1">
    <source>
        <dbReference type="ARBA" id="ARBA00011073"/>
    </source>
</evidence>
<dbReference type="Proteomes" id="UP001310890">
    <property type="component" value="Unassembled WGS sequence"/>
</dbReference>
<name>A0AAN7TNC8_9PEZI</name>
<dbReference type="PROSITE" id="PS00137">
    <property type="entry name" value="SUBTILASE_HIS"/>
    <property type="match status" value="1"/>
</dbReference>
<evidence type="ECO:0000256" key="2">
    <source>
        <dbReference type="ARBA" id="ARBA00022670"/>
    </source>
</evidence>
<evidence type="ECO:0000256" key="3">
    <source>
        <dbReference type="ARBA" id="ARBA00022801"/>
    </source>
</evidence>
<dbReference type="InterPro" id="IPR050131">
    <property type="entry name" value="Peptidase_S8_subtilisin-like"/>
</dbReference>
<organism evidence="9 10">
    <name type="scientific">Meristemomyces frigidus</name>
    <dbReference type="NCBI Taxonomy" id="1508187"/>
    <lineage>
        <taxon>Eukaryota</taxon>
        <taxon>Fungi</taxon>
        <taxon>Dikarya</taxon>
        <taxon>Ascomycota</taxon>
        <taxon>Pezizomycotina</taxon>
        <taxon>Dothideomycetes</taxon>
        <taxon>Dothideomycetidae</taxon>
        <taxon>Mycosphaerellales</taxon>
        <taxon>Teratosphaeriaceae</taxon>
        <taxon>Meristemomyces</taxon>
    </lineage>
</organism>